<comment type="caution">
    <text evidence="4">The sequence shown here is derived from an EMBL/GenBank/DDBJ whole genome shotgun (WGS) entry which is preliminary data.</text>
</comment>
<dbReference type="InterPro" id="IPR022625">
    <property type="entry name" value="TypeI_RM_Rsu_C"/>
</dbReference>
<dbReference type="InterPro" id="IPR051268">
    <property type="entry name" value="Type-I_R_enzyme_R_subunit"/>
</dbReference>
<dbReference type="PANTHER" id="PTHR30195:SF16">
    <property type="entry name" value="TYPE I RESTRICTION ENZYME ENDONUCLEASE SUBUNIT"/>
    <property type="match status" value="1"/>
</dbReference>
<dbReference type="InterPro" id="IPR027417">
    <property type="entry name" value="P-loop_NTPase"/>
</dbReference>
<dbReference type="CDD" id="cd18800">
    <property type="entry name" value="SF2_C_EcoR124I-like"/>
    <property type="match status" value="1"/>
</dbReference>
<proteinExistence type="predicted"/>
<evidence type="ECO:0000259" key="3">
    <source>
        <dbReference type="Pfam" id="PF22679"/>
    </source>
</evidence>
<dbReference type="Pfam" id="PF22679">
    <property type="entry name" value="T1R_D3-like"/>
    <property type="match status" value="1"/>
</dbReference>
<sequence length="602" mass="69539">MHFGMAYWHYPFLSRMRVLKREILPRTTAEQYGERLHEYTVKEAIHDGAVLGFQVEYTNTIRDDQLTELVAKRANKSLAEVAKMDSVEMEKNLLPSDYLNKKHMWKVVESIVNRSQRKLGLYNGRGNSYTALLTTSSISQAQRYYDLFKELNAGKAPFTISKATKERLPDFPKIAITYSVTENDVNSTLNQDAMRKAIRDYNEMFGTSYSLENIRQYNANINDRLARKQARYLSREEQLDIVIVVDRLLTGFDAPCLSTLFIDRPPMQPQNIIQAFSRTNRIFDKNKQYGQIVVYQLPHTFAKAVEEALILYSNGGENEILAPEWKVAHNRLKKAAASLKKFTLDPSGPPINELPDATLKQFAKAFQGFDKGLAAAQVYTEYDSDGIKEELAIDDKDIEAYTSAYNNVIEELKRRKVTDGSEEDDIDIEYELEIVQQATINYEYIVNLIQAYVSDSRDDKPAVSQKRVVEITNYVDRLKNNNEKLGTLMESLWRKIQANPKEFQNQNVQTLLQTMKNETIEHLVKDVATTWGADPAEALFYAENFDPKKESNPGEESLKRHMDYEMYKEKAENPVKKISYWREFKDAYSNLIREEILPLNQD</sequence>
<keyword evidence="1" id="KW-0680">Restriction system</keyword>
<dbReference type="InterPro" id="IPR055180">
    <property type="entry name" value="HsdR_RecA-like_helicase_dom_2"/>
</dbReference>
<organism evidence="4 5">
    <name type="scientific">Lacticaseibacillus paracasei subsp. paracasei Lpp123</name>
    <dbReference type="NCBI Taxonomy" id="1256201"/>
    <lineage>
        <taxon>Bacteria</taxon>
        <taxon>Bacillati</taxon>
        <taxon>Bacillota</taxon>
        <taxon>Bacilli</taxon>
        <taxon>Lactobacillales</taxon>
        <taxon>Lactobacillaceae</taxon>
        <taxon>Lacticaseibacillus</taxon>
    </lineage>
</organism>
<reference evidence="4 5" key="1">
    <citation type="journal article" date="2013" name="PLoS ONE">
        <title>Lactobacillus paracasei comparative genomics: towards species pan-genome definition and exploitation of diversity.</title>
        <authorList>
            <person name="Smokvina T."/>
            <person name="Wels M."/>
            <person name="Polka J."/>
            <person name="Chervaux C."/>
            <person name="Brisse S."/>
            <person name="Boekhorst J."/>
            <person name="van Hylckama Vlieg J.E."/>
            <person name="Siezen R.J."/>
        </authorList>
    </citation>
    <scope>NUCLEOTIDE SEQUENCE [LARGE SCALE GENOMIC DNA]</scope>
    <source>
        <strain evidence="4 5">Lpp123</strain>
    </source>
</reference>
<feature type="domain" description="Type I restriction enzyme R protein C-terminal" evidence="2">
    <location>
        <begin position="320"/>
        <end position="571"/>
    </location>
</feature>
<dbReference type="AlphaFoldDB" id="A0A829GCR4"/>
<name>A0A829GCR4_LACPA</name>
<evidence type="ECO:0000313" key="5">
    <source>
        <dbReference type="Proteomes" id="UP000014316"/>
    </source>
</evidence>
<dbReference type="Proteomes" id="UP000014316">
    <property type="component" value="Unassembled WGS sequence"/>
</dbReference>
<evidence type="ECO:0000313" key="4">
    <source>
        <dbReference type="EMBL" id="EPC53788.1"/>
    </source>
</evidence>
<dbReference type="GO" id="GO:0009307">
    <property type="term" value="P:DNA restriction-modification system"/>
    <property type="evidence" value="ECO:0007669"/>
    <property type="project" value="UniProtKB-KW"/>
</dbReference>
<evidence type="ECO:0000259" key="2">
    <source>
        <dbReference type="Pfam" id="PF12008"/>
    </source>
</evidence>
<dbReference type="Pfam" id="PF12008">
    <property type="entry name" value="EcoR124_C"/>
    <property type="match status" value="1"/>
</dbReference>
<dbReference type="SUPFAM" id="SSF52540">
    <property type="entry name" value="P-loop containing nucleoside triphosphate hydrolases"/>
    <property type="match status" value="1"/>
</dbReference>
<dbReference type="EMBL" id="ANJW01000458">
    <property type="protein sequence ID" value="EPC53788.1"/>
    <property type="molecule type" value="Genomic_DNA"/>
</dbReference>
<gene>
    <name evidence="4" type="ORF">Lpp123_07775</name>
</gene>
<protein>
    <submittedName>
        <fullName evidence="4">Type I restriction-modification system restriction subunit</fullName>
    </submittedName>
</protein>
<feature type="domain" description="Restriction endonuclease type I HsdR second RecA-like helicase" evidence="3">
    <location>
        <begin position="128"/>
        <end position="296"/>
    </location>
</feature>
<dbReference type="Gene3D" id="3.40.50.300">
    <property type="entry name" value="P-loop containing nucleotide triphosphate hydrolases"/>
    <property type="match status" value="1"/>
</dbReference>
<dbReference type="PANTHER" id="PTHR30195">
    <property type="entry name" value="TYPE I SITE-SPECIFIC DEOXYRIBONUCLEASE PROTEIN SUBUNIT M AND R"/>
    <property type="match status" value="1"/>
</dbReference>
<evidence type="ECO:0000256" key="1">
    <source>
        <dbReference type="ARBA" id="ARBA00022747"/>
    </source>
</evidence>
<accession>A0A829GCR4</accession>